<dbReference type="EMBL" id="FOCL01000017">
    <property type="protein sequence ID" value="SEO95373.1"/>
    <property type="molecule type" value="Genomic_DNA"/>
</dbReference>
<keyword evidence="3" id="KW-0732">Signal</keyword>
<accession>A0A1H8TXV5</accession>
<feature type="domain" description="RagB/SusD" evidence="6">
    <location>
        <begin position="353"/>
        <end position="522"/>
    </location>
</feature>
<reference evidence="9" key="1">
    <citation type="submission" date="2016-10" db="EMBL/GenBank/DDBJ databases">
        <authorList>
            <person name="Varghese N."/>
            <person name="Submissions S."/>
        </authorList>
    </citation>
    <scope>NUCLEOTIDE SEQUENCE [LARGE SCALE GENOMIC DNA]</scope>
    <source>
        <strain evidence="9">Gh-48</strain>
    </source>
</reference>
<dbReference type="STRING" id="551995.SAMN05192574_11734"/>
<gene>
    <name evidence="8" type="ORF">SAMN05192574_11734</name>
</gene>
<keyword evidence="4" id="KW-0472">Membrane</keyword>
<evidence type="ECO:0000256" key="4">
    <source>
        <dbReference type="ARBA" id="ARBA00023136"/>
    </source>
</evidence>
<evidence type="ECO:0000313" key="8">
    <source>
        <dbReference type="EMBL" id="SEO95373.1"/>
    </source>
</evidence>
<feature type="domain" description="SusD-like N-terminal" evidence="7">
    <location>
        <begin position="25"/>
        <end position="223"/>
    </location>
</feature>
<evidence type="ECO:0000313" key="9">
    <source>
        <dbReference type="Proteomes" id="UP000198942"/>
    </source>
</evidence>
<dbReference type="OrthoDB" id="5694214at2"/>
<comment type="similarity">
    <text evidence="2">Belongs to the SusD family.</text>
</comment>
<dbReference type="SUPFAM" id="SSF48452">
    <property type="entry name" value="TPR-like"/>
    <property type="match status" value="1"/>
</dbReference>
<keyword evidence="9" id="KW-1185">Reference proteome</keyword>
<dbReference type="AlphaFoldDB" id="A0A1H8TXV5"/>
<evidence type="ECO:0000256" key="2">
    <source>
        <dbReference type="ARBA" id="ARBA00006275"/>
    </source>
</evidence>
<evidence type="ECO:0000259" key="7">
    <source>
        <dbReference type="Pfam" id="PF14322"/>
    </source>
</evidence>
<protein>
    <submittedName>
        <fullName evidence="8">Starch-binding associating with outer membrane</fullName>
    </submittedName>
</protein>
<dbReference type="InterPro" id="IPR011990">
    <property type="entry name" value="TPR-like_helical_dom_sf"/>
</dbReference>
<dbReference type="Pfam" id="PF14322">
    <property type="entry name" value="SusD-like_3"/>
    <property type="match status" value="1"/>
</dbReference>
<dbReference type="Pfam" id="PF07980">
    <property type="entry name" value="SusD_RagB"/>
    <property type="match status" value="1"/>
</dbReference>
<dbReference type="RefSeq" id="WP_091220607.1">
    <property type="nucleotide sequence ID" value="NZ_FOCL01000017.1"/>
</dbReference>
<dbReference type="GO" id="GO:0009279">
    <property type="term" value="C:cell outer membrane"/>
    <property type="evidence" value="ECO:0007669"/>
    <property type="project" value="UniProtKB-SubCell"/>
</dbReference>
<sequence length="522" mass="57750">MKRLFSLLLIGITGMLAFNSCKKSFLDEDIRTQYTPSTLKDVLSFEAAVTGLQKIVRDQYEGDQGIIALLQTGTDVARNGQTTSAMAPYETYSQLNSQDAASLSFWRWGYQVINASNVIIQAAQSGNTSLTTAQANGYVAEAKFFRAYAYNFLSTLFGGVPLITAPITAPKTDYVRAPLDTIINLQINDLNFATANLPDVAHVTAEGRINSAAAAQLLAITYLRANKPALAETQLSKIITGGAYKLVSNRYGINSLLPGDAFSDMFIYGNMRRSQGNSEAIWVVEEANIPGGYSPTDQHRRVWVPFYVNIPGMLVADSLGGRGIGRIRPTNWWTYSLNLNNDMRNSRYNIQRKYYYNDPASANYGKPVVVTSNTDTIQNIYAHTTKWNSYTSADPFGTITYKDRIYMRLGETYLLLAEAQFKQGNTAGAAAAINMLRTRANAPQVQASDIDMDFILDERARELIGEEDRRITLMRTGTLVERVKKYNPTSAGSIKDYNMLLPIPQSEIDVNKGAALTQNPGY</sequence>
<dbReference type="InterPro" id="IPR033985">
    <property type="entry name" value="SusD-like_N"/>
</dbReference>
<comment type="subcellular location">
    <subcellularLocation>
        <location evidence="1">Cell outer membrane</location>
    </subcellularLocation>
</comment>
<evidence type="ECO:0000259" key="6">
    <source>
        <dbReference type="Pfam" id="PF07980"/>
    </source>
</evidence>
<evidence type="ECO:0000256" key="1">
    <source>
        <dbReference type="ARBA" id="ARBA00004442"/>
    </source>
</evidence>
<keyword evidence="5" id="KW-0998">Cell outer membrane</keyword>
<dbReference type="Proteomes" id="UP000198942">
    <property type="component" value="Unassembled WGS sequence"/>
</dbReference>
<proteinExistence type="inferred from homology"/>
<dbReference type="InterPro" id="IPR012944">
    <property type="entry name" value="SusD_RagB_dom"/>
</dbReference>
<evidence type="ECO:0000256" key="5">
    <source>
        <dbReference type="ARBA" id="ARBA00023237"/>
    </source>
</evidence>
<evidence type="ECO:0000256" key="3">
    <source>
        <dbReference type="ARBA" id="ARBA00022729"/>
    </source>
</evidence>
<dbReference type="Gene3D" id="1.25.40.390">
    <property type="match status" value="1"/>
</dbReference>
<organism evidence="8 9">
    <name type="scientific">Mucilaginibacter gossypiicola</name>
    <dbReference type="NCBI Taxonomy" id="551995"/>
    <lineage>
        <taxon>Bacteria</taxon>
        <taxon>Pseudomonadati</taxon>
        <taxon>Bacteroidota</taxon>
        <taxon>Sphingobacteriia</taxon>
        <taxon>Sphingobacteriales</taxon>
        <taxon>Sphingobacteriaceae</taxon>
        <taxon>Mucilaginibacter</taxon>
    </lineage>
</organism>
<name>A0A1H8TXV5_9SPHI</name>